<dbReference type="InterPro" id="IPR051606">
    <property type="entry name" value="Polyketide_Oxido-like"/>
</dbReference>
<evidence type="ECO:0000313" key="2">
    <source>
        <dbReference type="EMBL" id="SFF10733.1"/>
    </source>
</evidence>
<name>A0A1I2G0P5_9ACTN</name>
<dbReference type="Pfam" id="PF13460">
    <property type="entry name" value="NAD_binding_10"/>
    <property type="match status" value="1"/>
</dbReference>
<dbReference type="GO" id="GO:0042602">
    <property type="term" value="F:riboflavin reductase (NADPH) activity"/>
    <property type="evidence" value="ECO:0007669"/>
    <property type="project" value="TreeGrafter"/>
</dbReference>
<dbReference type="Gene3D" id="3.40.50.720">
    <property type="entry name" value="NAD(P)-binding Rossmann-like Domain"/>
    <property type="match status" value="1"/>
</dbReference>
<proteinExistence type="predicted"/>
<dbReference type="PANTHER" id="PTHR43355">
    <property type="entry name" value="FLAVIN REDUCTASE (NADPH)"/>
    <property type="match status" value="1"/>
</dbReference>
<dbReference type="InterPro" id="IPR036291">
    <property type="entry name" value="NAD(P)-bd_dom_sf"/>
</dbReference>
<reference evidence="2 3" key="1">
    <citation type="submission" date="2016-10" db="EMBL/GenBank/DDBJ databases">
        <authorList>
            <person name="de Groot N.N."/>
        </authorList>
    </citation>
    <scope>NUCLEOTIDE SEQUENCE [LARGE SCALE GENOMIC DNA]</scope>
    <source>
        <strain evidence="2 3">DSM 43019</strain>
    </source>
</reference>
<sequence length="214" mass="22375">MRVAVAGANGSTGRALVDRALSAGHQVTALVRRSDGLPEHPGLRIGLLDVTSDHDRAAALLEGHDAVISTLGNALFYRSGPAPKFLAAAHRTLVAAAQRAGVPRVATMLAYGSAATTAPAPPIIRLLAGTLLRRDFRDLAGADAALAESGLAWTVVHFGALTDGEHTGAWQLSTDLRRPARYRIARADVADALLTVVSRPGYEQRRAVVSGAPR</sequence>
<dbReference type="Proteomes" id="UP000199645">
    <property type="component" value="Unassembled WGS sequence"/>
</dbReference>
<dbReference type="GO" id="GO:0004074">
    <property type="term" value="F:biliverdin reductase [NAD(P)H] activity"/>
    <property type="evidence" value="ECO:0007669"/>
    <property type="project" value="TreeGrafter"/>
</dbReference>
<gene>
    <name evidence="2" type="ORF">SAMN05421541_10683</name>
</gene>
<organism evidence="2 3">
    <name type="scientific">Actinoplanes philippinensis</name>
    <dbReference type="NCBI Taxonomy" id="35752"/>
    <lineage>
        <taxon>Bacteria</taxon>
        <taxon>Bacillati</taxon>
        <taxon>Actinomycetota</taxon>
        <taxon>Actinomycetes</taxon>
        <taxon>Micromonosporales</taxon>
        <taxon>Micromonosporaceae</taxon>
        <taxon>Actinoplanes</taxon>
    </lineage>
</organism>
<evidence type="ECO:0000259" key="1">
    <source>
        <dbReference type="Pfam" id="PF13460"/>
    </source>
</evidence>
<dbReference type="SUPFAM" id="SSF51735">
    <property type="entry name" value="NAD(P)-binding Rossmann-fold domains"/>
    <property type="match status" value="1"/>
</dbReference>
<dbReference type="PANTHER" id="PTHR43355:SF2">
    <property type="entry name" value="FLAVIN REDUCTASE (NADPH)"/>
    <property type="match status" value="1"/>
</dbReference>
<accession>A0A1I2G0P5</accession>
<dbReference type="EMBL" id="FONV01000006">
    <property type="protein sequence ID" value="SFF10733.1"/>
    <property type="molecule type" value="Genomic_DNA"/>
</dbReference>
<keyword evidence="3" id="KW-1185">Reference proteome</keyword>
<dbReference type="InterPro" id="IPR016040">
    <property type="entry name" value="NAD(P)-bd_dom"/>
</dbReference>
<dbReference type="STRING" id="35752.SAMN05421541_10683"/>
<evidence type="ECO:0000313" key="3">
    <source>
        <dbReference type="Proteomes" id="UP000199645"/>
    </source>
</evidence>
<dbReference type="AlphaFoldDB" id="A0A1I2G0P5"/>
<protein>
    <submittedName>
        <fullName evidence="2">Putative NADH-flavin reductase</fullName>
    </submittedName>
</protein>
<feature type="domain" description="NAD(P)-binding" evidence="1">
    <location>
        <begin position="7"/>
        <end position="200"/>
    </location>
</feature>